<name>A0A067MHH6_BOTB1</name>
<dbReference type="InParanoid" id="A0A067MHH6"/>
<accession>A0A067MHH6</accession>
<dbReference type="AlphaFoldDB" id="A0A067MHH6"/>
<protein>
    <submittedName>
        <fullName evidence="1">Uncharacterized protein</fullName>
    </submittedName>
</protein>
<evidence type="ECO:0000313" key="2">
    <source>
        <dbReference type="Proteomes" id="UP000027195"/>
    </source>
</evidence>
<dbReference type="HOGENOM" id="CLU_135721_0_0_1"/>
<keyword evidence="2" id="KW-1185">Reference proteome</keyword>
<dbReference type="Proteomes" id="UP000027195">
    <property type="component" value="Unassembled WGS sequence"/>
</dbReference>
<proteinExistence type="predicted"/>
<dbReference type="OrthoDB" id="3177353at2759"/>
<organism evidence="1 2">
    <name type="scientific">Botryobasidium botryosum (strain FD-172 SS1)</name>
    <dbReference type="NCBI Taxonomy" id="930990"/>
    <lineage>
        <taxon>Eukaryota</taxon>
        <taxon>Fungi</taxon>
        <taxon>Dikarya</taxon>
        <taxon>Basidiomycota</taxon>
        <taxon>Agaricomycotina</taxon>
        <taxon>Agaricomycetes</taxon>
        <taxon>Cantharellales</taxon>
        <taxon>Botryobasidiaceae</taxon>
        <taxon>Botryobasidium</taxon>
    </lineage>
</organism>
<gene>
    <name evidence="1" type="ORF">BOTBODRAFT_57743</name>
</gene>
<reference evidence="2" key="1">
    <citation type="journal article" date="2014" name="Proc. Natl. Acad. Sci. U.S.A.">
        <title>Extensive sampling of basidiomycete genomes demonstrates inadequacy of the white-rot/brown-rot paradigm for wood decay fungi.</title>
        <authorList>
            <person name="Riley R."/>
            <person name="Salamov A.A."/>
            <person name="Brown D.W."/>
            <person name="Nagy L.G."/>
            <person name="Floudas D."/>
            <person name="Held B.W."/>
            <person name="Levasseur A."/>
            <person name="Lombard V."/>
            <person name="Morin E."/>
            <person name="Otillar R."/>
            <person name="Lindquist E.A."/>
            <person name="Sun H."/>
            <person name="LaButti K.M."/>
            <person name="Schmutz J."/>
            <person name="Jabbour D."/>
            <person name="Luo H."/>
            <person name="Baker S.E."/>
            <person name="Pisabarro A.G."/>
            <person name="Walton J.D."/>
            <person name="Blanchette R.A."/>
            <person name="Henrissat B."/>
            <person name="Martin F."/>
            <person name="Cullen D."/>
            <person name="Hibbett D.S."/>
            <person name="Grigoriev I.V."/>
        </authorList>
    </citation>
    <scope>NUCLEOTIDE SEQUENCE [LARGE SCALE GENOMIC DNA]</scope>
    <source>
        <strain evidence="2">FD-172 SS1</strain>
    </source>
</reference>
<evidence type="ECO:0000313" key="1">
    <source>
        <dbReference type="EMBL" id="KDQ11016.1"/>
    </source>
</evidence>
<sequence length="167" mass="18157">MSVAPPPPAFVNGGSVGPQKYIPAPAPTPTPAKEEIIAKGAVGVLGAEDEALDKWLDTHYKTDEDTFLSVVEERRGRAINWALGPFLLKVTINFTGIVGELGIVIPFYGYQKLVDIHGDLITGVSANWRNRVTKGVIHLNLRGRSLQIHLEAIAFGRPYDYKGVLVV</sequence>
<dbReference type="EMBL" id="KL198062">
    <property type="protein sequence ID" value="KDQ11016.1"/>
    <property type="molecule type" value="Genomic_DNA"/>
</dbReference>